<dbReference type="KEGG" id="aue:C5O00_07540"/>
<keyword evidence="6" id="KW-0592">Phosphate transport</keyword>
<dbReference type="Pfam" id="PF01384">
    <property type="entry name" value="PHO4"/>
    <property type="match status" value="1"/>
</dbReference>
<evidence type="ECO:0000256" key="1">
    <source>
        <dbReference type="ARBA" id="ARBA00004141"/>
    </source>
</evidence>
<dbReference type="PANTHER" id="PTHR11101:SF61">
    <property type="entry name" value="PHOSPHATE TRANSPORTER"/>
    <property type="match status" value="1"/>
</dbReference>
<name>A0A2S0HWH5_9FLAO</name>
<proteinExistence type="inferred from homology"/>
<keyword evidence="5 6" id="KW-0472">Membrane</keyword>
<dbReference type="InterPro" id="IPR001204">
    <property type="entry name" value="Phos_transporter"/>
</dbReference>
<evidence type="ECO:0000256" key="7">
    <source>
        <dbReference type="SAM" id="SignalP"/>
    </source>
</evidence>
<dbReference type="Proteomes" id="UP000238442">
    <property type="component" value="Chromosome"/>
</dbReference>
<evidence type="ECO:0000313" key="8">
    <source>
        <dbReference type="EMBL" id="AVI51037.1"/>
    </source>
</evidence>
<feature type="chain" id="PRO_5015422999" description="Phosphate transporter" evidence="7">
    <location>
        <begin position="20"/>
        <end position="367"/>
    </location>
</feature>
<dbReference type="GO" id="GO:0035435">
    <property type="term" value="P:phosphate ion transmembrane transport"/>
    <property type="evidence" value="ECO:0007669"/>
    <property type="project" value="TreeGrafter"/>
</dbReference>
<dbReference type="AlphaFoldDB" id="A0A2S0HWH5"/>
<feature type="transmembrane region" description="Helical" evidence="6">
    <location>
        <begin position="80"/>
        <end position="98"/>
    </location>
</feature>
<keyword evidence="3 6" id="KW-0812">Transmembrane</keyword>
<keyword evidence="9" id="KW-1185">Reference proteome</keyword>
<dbReference type="EMBL" id="CP027062">
    <property type="protein sequence ID" value="AVI51037.1"/>
    <property type="molecule type" value="Genomic_DNA"/>
</dbReference>
<feature type="transmembrane region" description="Helical" evidence="6">
    <location>
        <begin position="135"/>
        <end position="157"/>
    </location>
</feature>
<dbReference type="OrthoDB" id="9779554at2"/>
<evidence type="ECO:0000256" key="3">
    <source>
        <dbReference type="ARBA" id="ARBA00022692"/>
    </source>
</evidence>
<gene>
    <name evidence="8" type="ORF">C5O00_07540</name>
</gene>
<organism evidence="8 9">
    <name type="scientific">Pukyongia salina</name>
    <dbReference type="NCBI Taxonomy" id="2094025"/>
    <lineage>
        <taxon>Bacteria</taxon>
        <taxon>Pseudomonadati</taxon>
        <taxon>Bacteroidota</taxon>
        <taxon>Flavobacteriia</taxon>
        <taxon>Flavobacteriales</taxon>
        <taxon>Flavobacteriaceae</taxon>
        <taxon>Pukyongia</taxon>
    </lineage>
</organism>
<keyword evidence="7" id="KW-0732">Signal</keyword>
<feature type="transmembrane region" description="Helical" evidence="6">
    <location>
        <begin position="344"/>
        <end position="366"/>
    </location>
</feature>
<dbReference type="GO" id="GO:0016020">
    <property type="term" value="C:membrane"/>
    <property type="evidence" value="ECO:0007669"/>
    <property type="project" value="UniProtKB-SubCell"/>
</dbReference>
<protein>
    <recommendedName>
        <fullName evidence="6">Phosphate transporter</fullName>
    </recommendedName>
</protein>
<evidence type="ECO:0000256" key="6">
    <source>
        <dbReference type="RuleBase" id="RU363058"/>
    </source>
</evidence>
<feature type="transmembrane region" description="Helical" evidence="6">
    <location>
        <begin position="110"/>
        <end position="128"/>
    </location>
</feature>
<comment type="subcellular location">
    <subcellularLocation>
        <location evidence="1 6">Membrane</location>
        <topology evidence="1 6">Multi-pass membrane protein</topology>
    </subcellularLocation>
</comment>
<dbReference type="GO" id="GO:0005315">
    <property type="term" value="F:phosphate transmembrane transporter activity"/>
    <property type="evidence" value="ECO:0007669"/>
    <property type="project" value="InterPro"/>
</dbReference>
<reference evidence="8 9" key="1">
    <citation type="submission" date="2018-02" db="EMBL/GenBank/DDBJ databases">
        <title>Genomic analysis of the strain RR4-38 isolated from a seawater recirculating aquaculture system.</title>
        <authorList>
            <person name="Kim Y.-S."/>
            <person name="Jang Y.H."/>
            <person name="Kim K.-H."/>
        </authorList>
    </citation>
    <scope>NUCLEOTIDE SEQUENCE [LARGE SCALE GENOMIC DNA]</scope>
    <source>
        <strain evidence="8 9">RR4-38</strain>
    </source>
</reference>
<accession>A0A2S0HWH5</accession>
<keyword evidence="4 6" id="KW-1133">Transmembrane helix</keyword>
<dbReference type="PANTHER" id="PTHR11101">
    <property type="entry name" value="PHOSPHATE TRANSPORTER"/>
    <property type="match status" value="1"/>
</dbReference>
<evidence type="ECO:0000256" key="2">
    <source>
        <dbReference type="ARBA" id="ARBA00022448"/>
    </source>
</evidence>
<evidence type="ECO:0000256" key="4">
    <source>
        <dbReference type="ARBA" id="ARBA00022989"/>
    </source>
</evidence>
<sequence>MIYILLFLAACFLSFSNGANDNFKGVATLYGSGTTAFRTAINWATLTTFVGAVAAIFLAETLVKNFSGKGLVPNDLIQNPIFATSIALGAAITVFLATKIGMPISTTHSLVGALVGTGIMAIGADFNFGKLSKAFLIPLIVSPLIAGLLSYLAYLIFRNFRKKLGITRNSCICLEEATVILKETQTNVPIESHRSIQLSKCKKKCDESYNGRIVGISAEKAVNTLHFISAGVVSFARGLNDTPKIVGLLLIINALEIKWGMIAVAITMAIGGMLNARKVGINISKKITPMNSGQGVTSNLVTGLLVTTASVHGLPVSTTHVSVGSIFGIGTITKKSNHTMIKKILMSWVLTLPVAALFSAMVFYILK</sequence>
<evidence type="ECO:0000313" key="9">
    <source>
        <dbReference type="Proteomes" id="UP000238442"/>
    </source>
</evidence>
<comment type="similarity">
    <text evidence="6">Belongs to the inorganic phosphate transporter (PiT) (TC 2.A.20) family.</text>
</comment>
<feature type="transmembrane region" description="Helical" evidence="6">
    <location>
        <begin position="42"/>
        <end position="59"/>
    </location>
</feature>
<keyword evidence="2 6" id="KW-0813">Transport</keyword>
<dbReference type="RefSeq" id="WP_105216278.1">
    <property type="nucleotide sequence ID" value="NZ_CP027062.1"/>
</dbReference>
<evidence type="ECO:0000256" key="5">
    <source>
        <dbReference type="ARBA" id="ARBA00023136"/>
    </source>
</evidence>
<feature type="signal peptide" evidence="7">
    <location>
        <begin position="1"/>
        <end position="19"/>
    </location>
</feature>